<name>A0AAV6YJU2_ENGPU</name>
<feature type="region of interest" description="Disordered" evidence="1">
    <location>
        <begin position="112"/>
        <end position="137"/>
    </location>
</feature>
<sequence>MLGTWVRVDRMTCSLSAVSSSTDKGPDINVSIGPYPLPNLYGLHAGCSTLYTVLMVTCVHRCRSRANIYQSRGNPCNKVIRVGTILSHHVIAPTPAAPPYCSSAVGAGIEGRSTGTAAGTEVTGETKPRSGNDPLRSRICRPRLHVPVIVLALRTHRR</sequence>
<dbReference type="AlphaFoldDB" id="A0AAV6YJU2"/>
<evidence type="ECO:0000256" key="1">
    <source>
        <dbReference type="SAM" id="MobiDB-lite"/>
    </source>
</evidence>
<reference evidence="2" key="1">
    <citation type="thesis" date="2020" institute="ProQuest LLC" country="789 East Eisenhower Parkway, Ann Arbor, MI, USA">
        <title>Comparative Genomics and Chromosome Evolution.</title>
        <authorList>
            <person name="Mudd A.B."/>
        </authorList>
    </citation>
    <scope>NUCLEOTIDE SEQUENCE</scope>
    <source>
        <strain evidence="2">237g6f4</strain>
        <tissue evidence="2">Blood</tissue>
    </source>
</reference>
<keyword evidence="3" id="KW-1185">Reference proteome</keyword>
<gene>
    <name evidence="2" type="ORF">GDO81_024543</name>
</gene>
<accession>A0AAV6YJU2</accession>
<comment type="caution">
    <text evidence="2">The sequence shown here is derived from an EMBL/GenBank/DDBJ whole genome shotgun (WGS) entry which is preliminary data.</text>
</comment>
<evidence type="ECO:0000313" key="2">
    <source>
        <dbReference type="EMBL" id="KAG8537427.1"/>
    </source>
</evidence>
<organism evidence="2 3">
    <name type="scientific">Engystomops pustulosus</name>
    <name type="common">Tungara frog</name>
    <name type="synonym">Physalaemus pustulosus</name>
    <dbReference type="NCBI Taxonomy" id="76066"/>
    <lineage>
        <taxon>Eukaryota</taxon>
        <taxon>Metazoa</taxon>
        <taxon>Chordata</taxon>
        <taxon>Craniata</taxon>
        <taxon>Vertebrata</taxon>
        <taxon>Euteleostomi</taxon>
        <taxon>Amphibia</taxon>
        <taxon>Batrachia</taxon>
        <taxon>Anura</taxon>
        <taxon>Neobatrachia</taxon>
        <taxon>Hyloidea</taxon>
        <taxon>Leptodactylidae</taxon>
        <taxon>Leiuperinae</taxon>
        <taxon>Engystomops</taxon>
    </lineage>
</organism>
<feature type="compositionally biased region" description="Low complexity" evidence="1">
    <location>
        <begin position="114"/>
        <end position="123"/>
    </location>
</feature>
<evidence type="ECO:0000313" key="3">
    <source>
        <dbReference type="Proteomes" id="UP000824782"/>
    </source>
</evidence>
<proteinExistence type="predicted"/>
<dbReference type="EMBL" id="WNYA01030418">
    <property type="protein sequence ID" value="KAG8537427.1"/>
    <property type="molecule type" value="Genomic_DNA"/>
</dbReference>
<protein>
    <submittedName>
        <fullName evidence="2">Uncharacterized protein</fullName>
    </submittedName>
</protein>
<dbReference type="Proteomes" id="UP000824782">
    <property type="component" value="Unassembled WGS sequence"/>
</dbReference>